<evidence type="ECO:0000313" key="2">
    <source>
        <dbReference type="EMBL" id="PKW18553.1"/>
    </source>
</evidence>
<name>A0A2N3Y6N7_SACSN</name>
<gene>
    <name evidence="2" type="ORF">A8926_6650</name>
</gene>
<dbReference type="Gene3D" id="1.10.1200.10">
    <property type="entry name" value="ACP-like"/>
    <property type="match status" value="1"/>
</dbReference>
<comment type="caution">
    <text evidence="2">The sequence shown here is derived from an EMBL/GenBank/DDBJ whole genome shotgun (WGS) entry which is preliminary data.</text>
</comment>
<evidence type="ECO:0000313" key="3">
    <source>
        <dbReference type="Proteomes" id="UP000233786"/>
    </source>
</evidence>
<keyword evidence="3" id="KW-1185">Reference proteome</keyword>
<dbReference type="Pfam" id="PF00550">
    <property type="entry name" value="PP-binding"/>
    <property type="match status" value="1"/>
</dbReference>
<accession>A0A2N3Y6N7</accession>
<dbReference type="SUPFAM" id="SSF47336">
    <property type="entry name" value="ACP-like"/>
    <property type="match status" value="1"/>
</dbReference>
<proteinExistence type="predicted"/>
<dbReference type="InterPro" id="IPR036736">
    <property type="entry name" value="ACP-like_sf"/>
</dbReference>
<organism evidence="2 3">
    <name type="scientific">Saccharopolyspora spinosa</name>
    <dbReference type="NCBI Taxonomy" id="60894"/>
    <lineage>
        <taxon>Bacteria</taxon>
        <taxon>Bacillati</taxon>
        <taxon>Actinomycetota</taxon>
        <taxon>Actinomycetes</taxon>
        <taxon>Pseudonocardiales</taxon>
        <taxon>Pseudonocardiaceae</taxon>
        <taxon>Saccharopolyspora</taxon>
    </lineage>
</organism>
<evidence type="ECO:0000259" key="1">
    <source>
        <dbReference type="PROSITE" id="PS50075"/>
    </source>
</evidence>
<protein>
    <submittedName>
        <fullName evidence="2">Phosphopantetheine binding protein</fullName>
    </submittedName>
</protein>
<dbReference type="RefSeq" id="WP_010309940.1">
    <property type="nucleotide sequence ID" value="NZ_CP061007.1"/>
</dbReference>
<dbReference type="Proteomes" id="UP000233786">
    <property type="component" value="Unassembled WGS sequence"/>
</dbReference>
<reference evidence="2" key="1">
    <citation type="submission" date="2017-12" db="EMBL/GenBank/DDBJ databases">
        <title>Sequencing the genomes of 1000 Actinobacteria strains.</title>
        <authorList>
            <person name="Klenk H.-P."/>
        </authorList>
    </citation>
    <scope>NUCLEOTIDE SEQUENCE [LARGE SCALE GENOMIC DNA]</scope>
    <source>
        <strain evidence="2">DSM 44228</strain>
    </source>
</reference>
<dbReference type="EMBL" id="PJNB01000001">
    <property type="protein sequence ID" value="PKW18553.1"/>
    <property type="molecule type" value="Genomic_DNA"/>
</dbReference>
<dbReference type="PROSITE" id="PS50075">
    <property type="entry name" value="CARRIER"/>
    <property type="match status" value="1"/>
</dbReference>
<dbReference type="OrthoDB" id="9804551at2"/>
<dbReference type="AlphaFoldDB" id="A0A2N3Y6N7"/>
<sequence length="91" mass="9834">MQKTIDGPLLSRSAARSMLEDLLRAQSKALTESEDLALSDLGFTSLDLAELTVRLEDQVGGEVTLEAAAIRPLQTVSDLLDLLTELRPVTP</sequence>
<dbReference type="STRING" id="994479.GCA_000194155_04761"/>
<feature type="domain" description="Carrier" evidence="1">
    <location>
        <begin position="6"/>
        <end position="87"/>
    </location>
</feature>
<dbReference type="InterPro" id="IPR009081">
    <property type="entry name" value="PP-bd_ACP"/>
</dbReference>